<dbReference type="GeneID" id="107898919"/>
<name>A0ABM2ZWQ2_GOSHI</name>
<reference evidence="2" key="1">
    <citation type="journal article" date="2020" name="Nat. Genet.">
        <title>Genomic diversifications of five Gossypium allopolyploid species and their impact on cotton improvement.</title>
        <authorList>
            <person name="Chen Z.J."/>
            <person name="Sreedasyam A."/>
            <person name="Ando A."/>
            <person name="Song Q."/>
            <person name="De Santiago L.M."/>
            <person name="Hulse-Kemp A.M."/>
            <person name="Ding M."/>
            <person name="Ye W."/>
            <person name="Kirkbride R.C."/>
            <person name="Jenkins J."/>
            <person name="Plott C."/>
            <person name="Lovell J."/>
            <person name="Lin Y.M."/>
            <person name="Vaughn R."/>
            <person name="Liu B."/>
            <person name="Simpson S."/>
            <person name="Scheffler B.E."/>
            <person name="Wen L."/>
            <person name="Saski C.A."/>
            <person name="Grover C.E."/>
            <person name="Hu G."/>
            <person name="Conover J.L."/>
            <person name="Carlson J.W."/>
            <person name="Shu S."/>
            <person name="Boston L.B."/>
            <person name="Williams M."/>
            <person name="Peterson D.G."/>
            <person name="McGee K."/>
            <person name="Jones D.C."/>
            <person name="Wendel J.F."/>
            <person name="Stelly D.M."/>
            <person name="Grimwood J."/>
            <person name="Schmutz J."/>
        </authorList>
    </citation>
    <scope>NUCLEOTIDE SEQUENCE [LARGE SCALE GENOMIC DNA]</scope>
    <source>
        <strain evidence="2">cv. TM-1</strain>
    </source>
</reference>
<accession>A0ABM2ZWQ2</accession>
<gene>
    <name evidence="3" type="primary">LOC107898919</name>
</gene>
<sequence length="209" mass="23145">MASTSGTVINGLGSSFLCGGNRSQALWGASSIGPIVATPAATRKRKLIVVAAAPPKKSWLPAVKGGGNLVDPEWLDGSSRQGPNFPQMVQRSRADPRTLGHDRRGRHLHRPSLEWCTMVRGRSRPRCNSPILLRLTPWHPTPPHGLGGEQAMGRLFQPKISIRRMGNSMVENSRELRQRHRPAGLPVRQVLRPIRPCGYHPKWCLHPRL</sequence>
<evidence type="ECO:0000313" key="2">
    <source>
        <dbReference type="Proteomes" id="UP000818029"/>
    </source>
</evidence>
<feature type="compositionally biased region" description="Polar residues" evidence="1">
    <location>
        <begin position="78"/>
        <end position="90"/>
    </location>
</feature>
<evidence type="ECO:0000313" key="3">
    <source>
        <dbReference type="RefSeq" id="XP_040946837.1"/>
    </source>
</evidence>
<feature type="region of interest" description="Disordered" evidence="1">
    <location>
        <begin position="73"/>
        <end position="105"/>
    </location>
</feature>
<protein>
    <submittedName>
        <fullName evidence="3">Uncharacterized protein isoform X1</fullName>
    </submittedName>
</protein>
<proteinExistence type="predicted"/>
<dbReference type="Proteomes" id="UP000818029">
    <property type="component" value="Chromosome D04"/>
</dbReference>
<keyword evidence="2" id="KW-1185">Reference proteome</keyword>
<reference evidence="3" key="2">
    <citation type="submission" date="2025-08" db="UniProtKB">
        <authorList>
            <consortium name="RefSeq"/>
        </authorList>
    </citation>
    <scope>IDENTIFICATION</scope>
</reference>
<organism evidence="2 3">
    <name type="scientific">Gossypium hirsutum</name>
    <name type="common">Upland cotton</name>
    <name type="synonym">Gossypium mexicanum</name>
    <dbReference type="NCBI Taxonomy" id="3635"/>
    <lineage>
        <taxon>Eukaryota</taxon>
        <taxon>Viridiplantae</taxon>
        <taxon>Streptophyta</taxon>
        <taxon>Embryophyta</taxon>
        <taxon>Tracheophyta</taxon>
        <taxon>Spermatophyta</taxon>
        <taxon>Magnoliopsida</taxon>
        <taxon>eudicotyledons</taxon>
        <taxon>Gunneridae</taxon>
        <taxon>Pentapetalae</taxon>
        <taxon>rosids</taxon>
        <taxon>malvids</taxon>
        <taxon>Malvales</taxon>
        <taxon>Malvaceae</taxon>
        <taxon>Malvoideae</taxon>
        <taxon>Gossypium</taxon>
    </lineage>
</organism>
<evidence type="ECO:0000256" key="1">
    <source>
        <dbReference type="SAM" id="MobiDB-lite"/>
    </source>
</evidence>
<dbReference type="RefSeq" id="XP_040946837.1">
    <property type="nucleotide sequence ID" value="XM_041090903.1"/>
</dbReference>
<feature type="compositionally biased region" description="Basic and acidic residues" evidence="1">
    <location>
        <begin position="92"/>
        <end position="102"/>
    </location>
</feature>